<dbReference type="PANTHER" id="PTHR43788">
    <property type="entry name" value="DNA2/NAM7 HELICASE FAMILY MEMBER"/>
    <property type="match status" value="1"/>
</dbReference>
<gene>
    <name evidence="4" type="ORF">DET48_112121</name>
</gene>
<sequence>MIVEPLKARIRITSVKRISNSNYVFNAMIVKRHSEYLSYTGLSYVTVDCDAAMCNSEPVRGQIWEVYGGTEIIKAEGRRANIVFKNPKTLTMVMAEGGEEFINFIANDPEFRGIGISTARRLFNNHGTELLTTLEQGNLQKLLSLSKIGAVKIKTSVYQSLYDGYKKYENLKYATWFAQKRIPPNIQQRLFKHFTNQAIEQIKSNPYTLHTFGMSFEKVDKIAVSSFGLDLNSDLRLRAIVNETVRIHCSEGGHTAMPLDLLVSKVETLIYRLEGLSIDSSLSVNAERIRNVAIESIVKSKKAFDIHYEEATDTIHLTPLFIMESVVAKRLTSLSQENVDFHDSYQHYISDAAKSNDFPLSSKQFEAVFTAVSRKLSVLTGGAGTGKTTVLKTITKTFYAMQYCIYPIALSGRAAKRLRDSVQLETWTIARFLREKANEITDNSIIIIDEASMIDIYTMYRLVISTPPQVRFLIVGDDAQLPPIGSGLILSELIKLDFVSHTVLDIVQRQDESTGIPYYTKQIREYQIPESLNFKNIRHHNALPKSSSIKSVCVDLMKEFRGEAQVLCPTNAIANAINVECQTLFNSSSETVFDQFDRDTGFRVNDPVIFTKNDYRIDVQNGTLAKIISLSDTDDAVIDVELDDGRILSLRELDNLKLAYAITLHKSQGSQFERVIVAVTNHMMIDNSWIYTAITRATHFAHMVGTAHHIHAAVMKPSSALRRMVHLSNLMKIRAHGFSPNCETICAENAQYNHGLMGKEVTRS</sequence>
<dbReference type="Pfam" id="PF13538">
    <property type="entry name" value="UvrD_C_2"/>
    <property type="match status" value="1"/>
</dbReference>
<keyword evidence="1" id="KW-0547">Nucleotide-binding</keyword>
<keyword evidence="2" id="KW-0067">ATP-binding</keyword>
<dbReference type="InterPro" id="IPR003593">
    <property type="entry name" value="AAA+_ATPase"/>
</dbReference>
<dbReference type="PANTHER" id="PTHR43788:SF6">
    <property type="entry name" value="DNA HELICASE B"/>
    <property type="match status" value="1"/>
</dbReference>
<evidence type="ECO:0000313" key="5">
    <source>
        <dbReference type="Proteomes" id="UP000248729"/>
    </source>
</evidence>
<dbReference type="Pfam" id="PF14490">
    <property type="entry name" value="HHH_RecD2"/>
    <property type="match status" value="1"/>
</dbReference>
<dbReference type="InterPro" id="IPR027417">
    <property type="entry name" value="P-loop_NTPase"/>
</dbReference>
<dbReference type="Gene3D" id="3.40.50.300">
    <property type="entry name" value="P-loop containing nucleotide triphosphate hydrolases"/>
    <property type="match status" value="2"/>
</dbReference>
<proteinExistence type="predicted"/>
<dbReference type="AlphaFoldDB" id="A0A329EAZ6"/>
<evidence type="ECO:0000313" key="4">
    <source>
        <dbReference type="EMBL" id="RAS63439.1"/>
    </source>
</evidence>
<comment type="caution">
    <text evidence="4">The sequence shown here is derived from an EMBL/GenBank/DDBJ whole genome shotgun (WGS) entry which is preliminary data.</text>
</comment>
<accession>A0A329EAZ6</accession>
<feature type="domain" description="AAA+ ATPase" evidence="3">
    <location>
        <begin position="373"/>
        <end position="648"/>
    </location>
</feature>
<dbReference type="SUPFAM" id="SSF52540">
    <property type="entry name" value="P-loop containing nucleoside triphosphate hydrolases"/>
    <property type="match status" value="2"/>
</dbReference>
<dbReference type="Proteomes" id="UP000248729">
    <property type="component" value="Unassembled WGS sequence"/>
</dbReference>
<evidence type="ECO:0000259" key="3">
    <source>
        <dbReference type="SMART" id="SM00382"/>
    </source>
</evidence>
<dbReference type="InterPro" id="IPR050534">
    <property type="entry name" value="Coronavir_polyprotein_1ab"/>
</dbReference>
<dbReference type="RefSeq" id="WP_112403988.1">
    <property type="nucleotide sequence ID" value="NZ_QLTR01000012.1"/>
</dbReference>
<evidence type="ECO:0000256" key="2">
    <source>
        <dbReference type="ARBA" id="ARBA00022840"/>
    </source>
</evidence>
<protein>
    <submittedName>
        <fullName evidence="4">DNA helicase/exodeoxyribonuclease V alpha subunit</fullName>
    </submittedName>
</protein>
<dbReference type="InterPro" id="IPR029493">
    <property type="entry name" value="RecD2-like_HHH"/>
</dbReference>
<keyword evidence="4" id="KW-0378">Hydrolase</keyword>
<dbReference type="Pfam" id="PF13604">
    <property type="entry name" value="AAA_30"/>
    <property type="match status" value="1"/>
</dbReference>
<reference evidence="4 5" key="1">
    <citation type="submission" date="2018-06" db="EMBL/GenBank/DDBJ databases">
        <title>Freshwater and sediment microbial communities from various areas in North America, analyzing microbe dynamics in response to fracking.</title>
        <authorList>
            <person name="Lamendella R."/>
        </authorList>
    </citation>
    <scope>NUCLEOTIDE SEQUENCE [LARGE SCALE GENOMIC DNA]</scope>
    <source>
        <strain evidence="4 5">99A</strain>
    </source>
</reference>
<dbReference type="InterPro" id="IPR027785">
    <property type="entry name" value="UvrD-like_helicase_C"/>
</dbReference>
<organism evidence="4 5">
    <name type="scientific">Vibrio diazotrophicus</name>
    <dbReference type="NCBI Taxonomy" id="685"/>
    <lineage>
        <taxon>Bacteria</taxon>
        <taxon>Pseudomonadati</taxon>
        <taxon>Pseudomonadota</taxon>
        <taxon>Gammaproteobacteria</taxon>
        <taxon>Vibrionales</taxon>
        <taxon>Vibrionaceae</taxon>
        <taxon>Vibrio</taxon>
    </lineage>
</organism>
<name>A0A329EAZ6_VIBDI</name>
<dbReference type="Gene3D" id="2.30.30.940">
    <property type="match status" value="1"/>
</dbReference>
<dbReference type="GO" id="GO:0003678">
    <property type="term" value="F:DNA helicase activity"/>
    <property type="evidence" value="ECO:0007669"/>
    <property type="project" value="UniProtKB-ARBA"/>
</dbReference>
<dbReference type="Gene3D" id="1.10.10.2220">
    <property type="match status" value="1"/>
</dbReference>
<dbReference type="GO" id="GO:0005524">
    <property type="term" value="F:ATP binding"/>
    <property type="evidence" value="ECO:0007669"/>
    <property type="project" value="UniProtKB-KW"/>
</dbReference>
<keyword evidence="4" id="KW-0347">Helicase</keyword>
<evidence type="ECO:0000256" key="1">
    <source>
        <dbReference type="ARBA" id="ARBA00022741"/>
    </source>
</evidence>
<dbReference type="CDD" id="cd18809">
    <property type="entry name" value="SF1_C_RecD"/>
    <property type="match status" value="1"/>
</dbReference>
<dbReference type="SMART" id="SM00382">
    <property type="entry name" value="AAA"/>
    <property type="match status" value="1"/>
</dbReference>
<dbReference type="EMBL" id="QLTR01000012">
    <property type="protein sequence ID" value="RAS63439.1"/>
    <property type="molecule type" value="Genomic_DNA"/>
</dbReference>